<evidence type="ECO:0000313" key="3">
    <source>
        <dbReference type="EMBL" id="CAD7256334.1"/>
    </source>
</evidence>
<evidence type="ECO:0008006" key="4">
    <source>
        <dbReference type="Google" id="ProtNLM"/>
    </source>
</evidence>
<dbReference type="EMBL" id="OC000160">
    <property type="protein sequence ID" value="CAD7256334.1"/>
    <property type="molecule type" value="Genomic_DNA"/>
</dbReference>
<dbReference type="PANTHER" id="PTHR20882">
    <property type="entry name" value="CYTOPLASMIC TRNA 2-THIOLATION PROTEIN 2"/>
    <property type="match status" value="1"/>
</dbReference>
<dbReference type="PANTHER" id="PTHR20882:SF14">
    <property type="entry name" value="CYTOPLASMIC TRNA 2-THIOLATION PROTEIN 2"/>
    <property type="match status" value="1"/>
</dbReference>
<proteinExistence type="predicted"/>
<keyword evidence="1" id="KW-0963">Cytoplasm</keyword>
<evidence type="ECO:0000256" key="1">
    <source>
        <dbReference type="ARBA" id="ARBA00022490"/>
    </source>
</evidence>
<dbReference type="GO" id="GO:0002143">
    <property type="term" value="P:tRNA wobble position uridine thiolation"/>
    <property type="evidence" value="ECO:0007669"/>
    <property type="project" value="TreeGrafter"/>
</dbReference>
<protein>
    <recommendedName>
        <fullName evidence="4">Cytoplasmic tRNA 2-thiolation protein 2</fullName>
    </recommendedName>
</protein>
<accession>A0A7R9FVA2</accession>
<organism evidence="3">
    <name type="scientific">Timema shepardi</name>
    <name type="common">Walking stick</name>
    <dbReference type="NCBI Taxonomy" id="629360"/>
    <lineage>
        <taxon>Eukaryota</taxon>
        <taxon>Metazoa</taxon>
        <taxon>Ecdysozoa</taxon>
        <taxon>Arthropoda</taxon>
        <taxon>Hexapoda</taxon>
        <taxon>Insecta</taxon>
        <taxon>Pterygota</taxon>
        <taxon>Neoptera</taxon>
        <taxon>Polyneoptera</taxon>
        <taxon>Phasmatodea</taxon>
        <taxon>Timematodea</taxon>
        <taxon>Timematoidea</taxon>
        <taxon>Timematidae</taxon>
        <taxon>Timema</taxon>
    </lineage>
</organism>
<dbReference type="Pfam" id="PF10288">
    <property type="entry name" value="CTU2"/>
    <property type="match status" value="1"/>
</dbReference>
<dbReference type="GO" id="GO:0016783">
    <property type="term" value="F:sulfurtransferase activity"/>
    <property type="evidence" value="ECO:0007669"/>
    <property type="project" value="TreeGrafter"/>
</dbReference>
<evidence type="ECO:0000256" key="2">
    <source>
        <dbReference type="ARBA" id="ARBA00022694"/>
    </source>
</evidence>
<gene>
    <name evidence="3" type="ORF">TSIB3V08_LOCUS615</name>
</gene>
<name>A0A7R9FVA2_TIMSH</name>
<reference evidence="3" key="1">
    <citation type="submission" date="2020-11" db="EMBL/GenBank/DDBJ databases">
        <authorList>
            <person name="Tran Van P."/>
        </authorList>
    </citation>
    <scope>NUCLEOTIDE SEQUENCE</scope>
</reference>
<dbReference type="InterPro" id="IPR019407">
    <property type="entry name" value="CTU2"/>
</dbReference>
<dbReference type="Gene3D" id="3.40.50.620">
    <property type="entry name" value="HUPs"/>
    <property type="match status" value="1"/>
</dbReference>
<sequence length="249" mass="27321">MRDFTNKEVAFYNFFNKLEPLVISSLGTKADTQANIQKLTEKFVTDLQDNFPATVSTVFRTGEKLSGQSGISNGRCHLCQAPLDTAHIESSALQATHFSRMVSALGPSGFDSESIQPRLATDSIGNIVENETLAKLNKEPSTCGTCNCVAYPKQVVSRSLIDELLCYGCRLITKDMPPRHSHIVSVSSMSQNDAMYGPLPVMECTRPSILSLMLGKSCMFSYLCHSFPSIPATPPLRQDQSPQPRLLPL</sequence>
<keyword evidence="2" id="KW-0819">tRNA processing</keyword>
<dbReference type="AlphaFoldDB" id="A0A7R9FVA2"/>
<dbReference type="InterPro" id="IPR014729">
    <property type="entry name" value="Rossmann-like_a/b/a_fold"/>
</dbReference>
<dbReference type="GO" id="GO:0000049">
    <property type="term" value="F:tRNA binding"/>
    <property type="evidence" value="ECO:0007669"/>
    <property type="project" value="InterPro"/>
</dbReference>
<dbReference type="GO" id="GO:0005829">
    <property type="term" value="C:cytosol"/>
    <property type="evidence" value="ECO:0007669"/>
    <property type="project" value="TreeGrafter"/>
</dbReference>